<dbReference type="RefSeq" id="WP_323272509.1">
    <property type="nucleotide sequence ID" value="NZ_JAYGHT010000146.1"/>
</dbReference>
<name>A0ABU5U4J5_9CYAN</name>
<evidence type="ECO:0000313" key="2">
    <source>
        <dbReference type="Proteomes" id="UP001301728"/>
    </source>
</evidence>
<reference evidence="1 2" key="1">
    <citation type="submission" date="2023-12" db="EMBL/GenBank/DDBJ databases">
        <title>Baltic Sea Cyanobacteria.</title>
        <authorList>
            <person name="Delbaje E."/>
            <person name="Fewer D.P."/>
            <person name="Shishido T.K."/>
        </authorList>
    </citation>
    <scope>NUCLEOTIDE SEQUENCE [LARGE SCALE GENOMIC DNA]</scope>
    <source>
        <strain evidence="1 2">CCNP 1315</strain>
    </source>
</reference>
<sequence>MIAYVETLERVSPQNLSSLRQLVRSITLAQGQFCLILACCNQSQLQRQMIKQLRRLPELHLEELMLESSTETLYSTIARHFHSYSPDGVMVYGFESVRHLSQLLIATNHVREEFRNFKFPVVLWVNDDVMKQFVRLIPDFFSWASTGIEFVDEYKSFESQQLLVSHHS</sequence>
<accession>A0ABU5U4J5</accession>
<evidence type="ECO:0008006" key="3">
    <source>
        <dbReference type="Google" id="ProtNLM"/>
    </source>
</evidence>
<keyword evidence="2" id="KW-1185">Reference proteome</keyword>
<comment type="caution">
    <text evidence="1">The sequence shown here is derived from an EMBL/GenBank/DDBJ whole genome shotgun (WGS) entry which is preliminary data.</text>
</comment>
<dbReference type="Proteomes" id="UP001301728">
    <property type="component" value="Unassembled WGS sequence"/>
</dbReference>
<protein>
    <recommendedName>
        <fullName evidence="3">WD-repeat protein</fullName>
    </recommendedName>
</protein>
<gene>
    <name evidence="1" type="ORF">VB854_24545</name>
</gene>
<organism evidence="1 2">
    <name type="scientific">Limnoraphis robusta CCNP1315</name>
    <dbReference type="NCBI Taxonomy" id="3110306"/>
    <lineage>
        <taxon>Bacteria</taxon>
        <taxon>Bacillati</taxon>
        <taxon>Cyanobacteriota</taxon>
        <taxon>Cyanophyceae</taxon>
        <taxon>Oscillatoriophycideae</taxon>
        <taxon>Oscillatoriales</taxon>
        <taxon>Sirenicapillariaceae</taxon>
        <taxon>Limnoraphis</taxon>
    </lineage>
</organism>
<evidence type="ECO:0000313" key="1">
    <source>
        <dbReference type="EMBL" id="MEA5522114.1"/>
    </source>
</evidence>
<dbReference type="EMBL" id="JAYGHT010000146">
    <property type="protein sequence ID" value="MEA5522114.1"/>
    <property type="molecule type" value="Genomic_DNA"/>
</dbReference>
<proteinExistence type="predicted"/>